<reference evidence="1" key="1">
    <citation type="submission" date="2013-11" db="EMBL/GenBank/DDBJ databases">
        <title>Genome sequence of the fusiform rust pathogen reveals effectors for host alternation and coevolution with pine.</title>
        <authorList>
            <consortium name="DOE Joint Genome Institute"/>
            <person name="Smith K."/>
            <person name="Pendleton A."/>
            <person name="Kubisiak T."/>
            <person name="Anderson C."/>
            <person name="Salamov A."/>
            <person name="Aerts A."/>
            <person name="Riley R."/>
            <person name="Clum A."/>
            <person name="Lindquist E."/>
            <person name="Ence D."/>
            <person name="Campbell M."/>
            <person name="Kronenberg Z."/>
            <person name="Feau N."/>
            <person name="Dhillon B."/>
            <person name="Hamelin R."/>
            <person name="Burleigh J."/>
            <person name="Smith J."/>
            <person name="Yandell M."/>
            <person name="Nelson C."/>
            <person name="Grigoriev I."/>
            <person name="Davis J."/>
        </authorList>
    </citation>
    <scope>NUCLEOTIDE SEQUENCE</scope>
    <source>
        <strain evidence="1">G11</strain>
    </source>
</reference>
<evidence type="ECO:0000313" key="2">
    <source>
        <dbReference type="Proteomes" id="UP000886653"/>
    </source>
</evidence>
<dbReference type="Proteomes" id="UP000886653">
    <property type="component" value="Unassembled WGS sequence"/>
</dbReference>
<comment type="caution">
    <text evidence="1">The sequence shown here is derived from an EMBL/GenBank/DDBJ whole genome shotgun (WGS) entry which is preliminary data.</text>
</comment>
<sequence>MMRFYRQNSYRSIYTDRNRENNSIQFKTFSQKVINRTKSRGHRFFFFFFFFFFFDSRTLSSVHSSESEKVQCNLVKRISTSRKMI</sequence>
<evidence type="ECO:0000313" key="1">
    <source>
        <dbReference type="EMBL" id="KAG0152367.1"/>
    </source>
</evidence>
<protein>
    <submittedName>
        <fullName evidence="1">Uncharacterized protein</fullName>
    </submittedName>
</protein>
<dbReference type="EMBL" id="MU167208">
    <property type="protein sequence ID" value="KAG0152367.1"/>
    <property type="molecule type" value="Genomic_DNA"/>
</dbReference>
<gene>
    <name evidence="1" type="ORF">CROQUDRAFT_141408</name>
</gene>
<proteinExistence type="predicted"/>
<name>A0A9P6NVH1_9BASI</name>
<dbReference type="AlphaFoldDB" id="A0A9P6NVH1"/>
<accession>A0A9P6NVH1</accession>
<keyword evidence="2" id="KW-1185">Reference proteome</keyword>
<organism evidence="1 2">
    <name type="scientific">Cronartium quercuum f. sp. fusiforme G11</name>
    <dbReference type="NCBI Taxonomy" id="708437"/>
    <lineage>
        <taxon>Eukaryota</taxon>
        <taxon>Fungi</taxon>
        <taxon>Dikarya</taxon>
        <taxon>Basidiomycota</taxon>
        <taxon>Pucciniomycotina</taxon>
        <taxon>Pucciniomycetes</taxon>
        <taxon>Pucciniales</taxon>
        <taxon>Coleosporiaceae</taxon>
        <taxon>Cronartium</taxon>
    </lineage>
</organism>